<evidence type="ECO:0000256" key="4">
    <source>
        <dbReference type="ARBA" id="ARBA00022741"/>
    </source>
</evidence>
<dbReference type="Pfam" id="PF00735">
    <property type="entry name" value="Septin"/>
    <property type="match status" value="1"/>
</dbReference>
<dbReference type="GO" id="GO:0005525">
    <property type="term" value="F:GTP binding"/>
    <property type="evidence" value="ECO:0007669"/>
    <property type="project" value="UniProtKB-KW"/>
</dbReference>
<comment type="caution">
    <text evidence="11">The sequence shown here is derived from an EMBL/GenBank/DDBJ whole genome shotgun (WGS) entry which is preliminary data.</text>
</comment>
<feature type="region of interest" description="Disordered" evidence="9">
    <location>
        <begin position="14"/>
        <end position="91"/>
    </location>
</feature>
<comment type="similarity">
    <text evidence="8">Belongs to the TRAFAC class TrmE-Era-EngA-EngB-Septin-like GTPase superfamily. Septin GTPase family.</text>
</comment>
<evidence type="ECO:0000313" key="11">
    <source>
        <dbReference type="EMBL" id="NXP48220.1"/>
    </source>
</evidence>
<keyword evidence="2" id="KW-0963">Cytoplasm</keyword>
<feature type="domain" description="Septin-type G" evidence="10">
    <location>
        <begin position="279"/>
        <end position="551"/>
    </location>
</feature>
<dbReference type="PROSITE" id="PS51719">
    <property type="entry name" value="G_SEPTIN"/>
    <property type="match status" value="1"/>
</dbReference>
<feature type="compositionally biased region" description="Basic and acidic residues" evidence="9">
    <location>
        <begin position="114"/>
        <end position="132"/>
    </location>
</feature>
<sequence>FSCFSALKRSFEVEEVDQSSNSSTPQRRTPNPLLRSTVSSSTQKFQELGARNSEPSTRHADLTGQRSPKPSLRRVELSGPKLPEPVSRRTEISIDISSKQVENSTTGLTRFGLKRADVLGHKPPEPTPRRTEITLGKPQEPGLRRVEAPASKIPEMPQRRAETSNAPAPDTATKRVEIQVAKAAEVPAPPARQVESSEPPLAAQPPLAEPKPQPVPMESPPKREGPEAVPSHAPTMTDASRDAGPKQPAPTRPEKPAADFGYVGIDAILEQMRRKAMKQGFEFNIMVVGQSGLGKSTLINTLFKSKISRKSVQPTSEERIPKTIEIKSITHEIEEKGVRMKLTVIDTPGFGDHINNENCWQPIMKFINDQYEKYLQEEININRKKRIPDTRVHCCIYFIPATGHSLRPLDIEFMKRLSKVVNIVPVIAKADTLTLEERDCFKQRIMADLLANGIDVYPQKEFDEDSEDRLVNEKFREMIPFAVVGSDQEYQVNGRRILGRKTKWGTIEVENTTHCEFAYLRDLLIRTHMQNIKDITSNIHFEAYRVKRLNEGQSSLSNGVTDKELVANEM</sequence>
<keyword evidence="12" id="KW-1185">Reference proteome</keyword>
<dbReference type="PANTHER" id="PTHR18884">
    <property type="entry name" value="SEPTIN"/>
    <property type="match status" value="1"/>
</dbReference>
<evidence type="ECO:0000256" key="8">
    <source>
        <dbReference type="RuleBase" id="RU004560"/>
    </source>
</evidence>
<gene>
    <name evidence="11" type="primary">Sept9</name>
    <name evidence="11" type="ORF">HELFUL_R06793</name>
</gene>
<feature type="compositionally biased region" description="Polar residues" evidence="9">
    <location>
        <begin position="18"/>
        <end position="45"/>
    </location>
</feature>
<proteinExistence type="inferred from homology"/>
<name>A0A7L2AS64_9GRUI</name>
<dbReference type="Proteomes" id="UP000590868">
    <property type="component" value="Unassembled WGS sequence"/>
</dbReference>
<dbReference type="InterPro" id="IPR030379">
    <property type="entry name" value="G_SEPTIN_dom"/>
</dbReference>
<evidence type="ECO:0000313" key="12">
    <source>
        <dbReference type="Proteomes" id="UP000590868"/>
    </source>
</evidence>
<evidence type="ECO:0000256" key="2">
    <source>
        <dbReference type="ARBA" id="ARBA00022490"/>
    </source>
</evidence>
<feature type="compositionally biased region" description="Pro residues" evidence="9">
    <location>
        <begin position="207"/>
        <end position="219"/>
    </location>
</feature>
<dbReference type="InterPro" id="IPR016491">
    <property type="entry name" value="Septin"/>
</dbReference>
<evidence type="ECO:0000256" key="7">
    <source>
        <dbReference type="ARBA" id="ARBA00023306"/>
    </source>
</evidence>
<feature type="region of interest" description="Disordered" evidence="9">
    <location>
        <begin position="185"/>
        <end position="258"/>
    </location>
</feature>
<comment type="subcellular location">
    <subcellularLocation>
        <location evidence="1">Cytoplasm</location>
        <location evidence="1">Cytoskeleton</location>
    </subcellularLocation>
</comment>
<feature type="region of interest" description="Disordered" evidence="9">
    <location>
        <begin position="114"/>
        <end position="172"/>
    </location>
</feature>
<keyword evidence="4 8" id="KW-0547">Nucleotide-binding</keyword>
<dbReference type="FunFam" id="3.40.50.300:FF:000143">
    <property type="entry name" value="septin-9 isoform X1"/>
    <property type="match status" value="1"/>
</dbReference>
<keyword evidence="5 8" id="KW-0342">GTP-binding</keyword>
<evidence type="ECO:0000256" key="6">
    <source>
        <dbReference type="ARBA" id="ARBA00023212"/>
    </source>
</evidence>
<dbReference type="GO" id="GO:0051301">
    <property type="term" value="P:cell division"/>
    <property type="evidence" value="ECO:0007669"/>
    <property type="project" value="UniProtKB-KW"/>
</dbReference>
<feature type="non-terminal residue" evidence="11">
    <location>
        <position position="1"/>
    </location>
</feature>
<evidence type="ECO:0000256" key="3">
    <source>
        <dbReference type="ARBA" id="ARBA00022618"/>
    </source>
</evidence>
<reference evidence="11 12" key="1">
    <citation type="submission" date="2019-09" db="EMBL/GenBank/DDBJ databases">
        <title>Bird 10,000 Genomes (B10K) Project - Family phase.</title>
        <authorList>
            <person name="Zhang G."/>
        </authorList>
    </citation>
    <scope>NUCLEOTIDE SEQUENCE [LARGE SCALE GENOMIC DNA]</scope>
    <source>
        <strain evidence="11">B10K-DU-001-55</strain>
        <tissue evidence="11">Muscle</tissue>
    </source>
</reference>
<evidence type="ECO:0000256" key="9">
    <source>
        <dbReference type="SAM" id="MobiDB-lite"/>
    </source>
</evidence>
<organism evidence="11 12">
    <name type="scientific">Heliornis fulica</name>
    <name type="common">sungrebe</name>
    <dbReference type="NCBI Taxonomy" id="54369"/>
    <lineage>
        <taxon>Eukaryota</taxon>
        <taxon>Metazoa</taxon>
        <taxon>Chordata</taxon>
        <taxon>Craniata</taxon>
        <taxon>Vertebrata</taxon>
        <taxon>Euteleostomi</taxon>
        <taxon>Archelosauria</taxon>
        <taxon>Archosauria</taxon>
        <taxon>Dinosauria</taxon>
        <taxon>Saurischia</taxon>
        <taxon>Theropoda</taxon>
        <taxon>Coelurosauria</taxon>
        <taxon>Aves</taxon>
        <taxon>Neognathae</taxon>
        <taxon>Neoaves</taxon>
        <taxon>Gruiformes</taxon>
        <taxon>Heliornithidae</taxon>
        <taxon>Heliornis</taxon>
    </lineage>
</organism>
<dbReference type="GO" id="GO:0005856">
    <property type="term" value="C:cytoskeleton"/>
    <property type="evidence" value="ECO:0007669"/>
    <property type="project" value="UniProtKB-SubCell"/>
</dbReference>
<keyword evidence="3" id="KW-0132">Cell division</keyword>
<evidence type="ECO:0000256" key="1">
    <source>
        <dbReference type="ARBA" id="ARBA00004245"/>
    </source>
</evidence>
<dbReference type="Gene3D" id="3.40.50.300">
    <property type="entry name" value="P-loop containing nucleotide triphosphate hydrolases"/>
    <property type="match status" value="1"/>
</dbReference>
<feature type="non-terminal residue" evidence="11">
    <location>
        <position position="570"/>
    </location>
</feature>
<keyword evidence="6" id="KW-0206">Cytoskeleton</keyword>
<protein>
    <submittedName>
        <fullName evidence="11">SEPT9 protein</fullName>
    </submittedName>
</protein>
<dbReference type="AlphaFoldDB" id="A0A7L2AS64"/>
<dbReference type="SUPFAM" id="SSF52540">
    <property type="entry name" value="P-loop containing nucleoside triphosphate hydrolases"/>
    <property type="match status" value="1"/>
</dbReference>
<evidence type="ECO:0000256" key="5">
    <source>
        <dbReference type="ARBA" id="ARBA00023134"/>
    </source>
</evidence>
<evidence type="ECO:0000259" key="10">
    <source>
        <dbReference type="PROSITE" id="PS51719"/>
    </source>
</evidence>
<dbReference type="CDD" id="cd01850">
    <property type="entry name" value="CDC_Septin"/>
    <property type="match status" value="1"/>
</dbReference>
<keyword evidence="7" id="KW-0131">Cell cycle</keyword>
<dbReference type="InterPro" id="IPR027417">
    <property type="entry name" value="P-loop_NTPase"/>
</dbReference>
<dbReference type="OrthoDB" id="9067177at2759"/>
<accession>A0A7L2AS64</accession>
<dbReference type="EMBL" id="VXBZ01004954">
    <property type="protein sequence ID" value="NXP48220.1"/>
    <property type="molecule type" value="Genomic_DNA"/>
</dbReference>